<dbReference type="PANTHER" id="PTHR46825">
    <property type="entry name" value="D-ALANYL-D-ALANINE-CARBOXYPEPTIDASE/ENDOPEPTIDASE AMPH"/>
    <property type="match status" value="1"/>
</dbReference>
<dbReference type="EMBL" id="JAVREJ010000073">
    <property type="protein sequence ID" value="MDT0354067.1"/>
    <property type="molecule type" value="Genomic_DNA"/>
</dbReference>
<dbReference type="Proteomes" id="UP001183202">
    <property type="component" value="Unassembled WGS sequence"/>
</dbReference>
<reference evidence="3" key="1">
    <citation type="submission" date="2023-07" db="EMBL/GenBank/DDBJ databases">
        <title>30 novel species of actinomycetes from the DSMZ collection.</title>
        <authorList>
            <person name="Nouioui I."/>
        </authorList>
    </citation>
    <scope>NUCLEOTIDE SEQUENCE [LARGE SCALE GENOMIC DNA]</scope>
    <source>
        <strain evidence="3">DSM 45834</strain>
    </source>
</reference>
<dbReference type="InterPro" id="IPR001466">
    <property type="entry name" value="Beta-lactam-related"/>
</dbReference>
<dbReference type="SUPFAM" id="SSF56601">
    <property type="entry name" value="beta-lactamase/transpeptidase-like"/>
    <property type="match status" value="1"/>
</dbReference>
<comment type="caution">
    <text evidence="2">The sequence shown here is derived from an EMBL/GenBank/DDBJ whole genome shotgun (WGS) entry which is preliminary data.</text>
</comment>
<dbReference type="Gene3D" id="3.40.710.10">
    <property type="entry name" value="DD-peptidase/beta-lactamase superfamily"/>
    <property type="match status" value="1"/>
</dbReference>
<organism evidence="2 3">
    <name type="scientific">Pseudonocardia charpentierae</name>
    <dbReference type="NCBI Taxonomy" id="3075545"/>
    <lineage>
        <taxon>Bacteria</taxon>
        <taxon>Bacillati</taxon>
        <taxon>Actinomycetota</taxon>
        <taxon>Actinomycetes</taxon>
        <taxon>Pseudonocardiales</taxon>
        <taxon>Pseudonocardiaceae</taxon>
        <taxon>Pseudonocardia</taxon>
    </lineage>
</organism>
<dbReference type="InterPro" id="IPR050491">
    <property type="entry name" value="AmpC-like"/>
</dbReference>
<dbReference type="GO" id="GO:0016787">
    <property type="term" value="F:hydrolase activity"/>
    <property type="evidence" value="ECO:0007669"/>
    <property type="project" value="UniProtKB-KW"/>
</dbReference>
<dbReference type="InterPro" id="IPR012338">
    <property type="entry name" value="Beta-lactam/transpept-like"/>
</dbReference>
<dbReference type="Pfam" id="PF00144">
    <property type="entry name" value="Beta-lactamase"/>
    <property type="match status" value="1"/>
</dbReference>
<keyword evidence="3" id="KW-1185">Reference proteome</keyword>
<gene>
    <name evidence="2" type="ORF">RM445_31840</name>
</gene>
<evidence type="ECO:0000313" key="2">
    <source>
        <dbReference type="EMBL" id="MDT0354067.1"/>
    </source>
</evidence>
<keyword evidence="2" id="KW-0378">Hydrolase</keyword>
<accession>A0ABU2NJB4</accession>
<evidence type="ECO:0000259" key="1">
    <source>
        <dbReference type="Pfam" id="PF00144"/>
    </source>
</evidence>
<dbReference type="GO" id="GO:0016740">
    <property type="term" value="F:transferase activity"/>
    <property type="evidence" value="ECO:0007669"/>
    <property type="project" value="UniProtKB-KW"/>
</dbReference>
<dbReference type="RefSeq" id="WP_311560575.1">
    <property type="nucleotide sequence ID" value="NZ_JAVREJ010000073.1"/>
</dbReference>
<feature type="domain" description="Beta-lactamase-related" evidence="1">
    <location>
        <begin position="80"/>
        <end position="408"/>
    </location>
</feature>
<protein>
    <submittedName>
        <fullName evidence="2">Serine hydrolase domain-containing protein</fullName>
        <ecNumber evidence="2">3.1.1.103</ecNumber>
    </submittedName>
</protein>
<dbReference type="EC" id="3.1.1.103" evidence="2"/>
<evidence type="ECO:0000313" key="3">
    <source>
        <dbReference type="Proteomes" id="UP001183202"/>
    </source>
</evidence>
<keyword evidence="2" id="KW-0808">Transferase</keyword>
<sequence length="418" mass="43507">MGPPHRRTATPPNGANDVECRSEISLMQSRLRVIAVGMLLGAVLSGGGAERAASGEGSAATSAPAASSMPLPAADAATLDTIATDAMRSGAVPGMAVGVWIPGRGDLVRTYGVSDVSTKAPFTADDHVRIASITKTFTATAALLLVDRGKLRLDDRLETFVPGVPNGPDITVAQLLNMTSGVFDFTTDPAFSDAFDADPLAPFPLERVLEILRRQPPAFAPGAAGQWQYSDSNYILLGEIIGQVSGEDAGAFIQHEIVDRLGLPGTSYPATPDMPSPAARGYVIVPAGQPERDVTAVNPAVPGTAGAMISTLEGLHAWAPALAEGRLLSPEAHRVQTTFVEAKLSPQLRTGYGAGLISINDFVGHNGAIYGYNTAMFHLPDAGATIVVVANKSTNFDGVATATFLKLAQAYFPEKFAT</sequence>
<proteinExistence type="predicted"/>
<name>A0ABU2NJB4_9PSEU</name>
<dbReference type="PANTHER" id="PTHR46825:SF7">
    <property type="entry name" value="D-ALANYL-D-ALANINE CARBOXYPEPTIDASE"/>
    <property type="match status" value="1"/>
</dbReference>